<dbReference type="InterPro" id="IPR023298">
    <property type="entry name" value="ATPase_P-typ_TM_dom_sf"/>
</dbReference>
<feature type="transmembrane region" description="Helical" evidence="9">
    <location>
        <begin position="774"/>
        <end position="797"/>
    </location>
</feature>
<accession>A0A932DS19</accession>
<dbReference type="GO" id="GO:0005524">
    <property type="term" value="F:ATP binding"/>
    <property type="evidence" value="ECO:0007669"/>
    <property type="project" value="UniProtKB-KW"/>
</dbReference>
<evidence type="ECO:0000256" key="9">
    <source>
        <dbReference type="SAM" id="Phobius"/>
    </source>
</evidence>
<dbReference type="InterPro" id="IPR023214">
    <property type="entry name" value="HAD_sf"/>
</dbReference>
<keyword evidence="5" id="KW-0067">ATP-binding</keyword>
<reference evidence="11" key="1">
    <citation type="submission" date="2020-07" db="EMBL/GenBank/DDBJ databases">
        <title>Huge and variable diversity of episymbiotic CPR bacteria and DPANN archaea in groundwater ecosystems.</title>
        <authorList>
            <person name="He C.Y."/>
            <person name="Keren R."/>
            <person name="Whittaker M."/>
            <person name="Farag I.F."/>
            <person name="Doudna J."/>
            <person name="Cate J.H.D."/>
            <person name="Banfield J.F."/>
        </authorList>
    </citation>
    <scope>NUCLEOTIDE SEQUENCE</scope>
    <source>
        <strain evidence="11">NC_groundwater_418_Ag_B-0.1um_45_10</strain>
    </source>
</reference>
<evidence type="ECO:0000256" key="6">
    <source>
        <dbReference type="ARBA" id="ARBA00022967"/>
    </source>
</evidence>
<dbReference type="Pfam" id="PF13246">
    <property type="entry name" value="Cation_ATPase"/>
    <property type="match status" value="1"/>
</dbReference>
<dbReference type="SFLD" id="SFLDF00027">
    <property type="entry name" value="p-type_atpase"/>
    <property type="match status" value="1"/>
</dbReference>
<dbReference type="InterPro" id="IPR004014">
    <property type="entry name" value="ATPase_P-typ_cation-transptr_N"/>
</dbReference>
<dbReference type="SUPFAM" id="SSF81665">
    <property type="entry name" value="Calcium ATPase, transmembrane domain M"/>
    <property type="match status" value="1"/>
</dbReference>
<sequence length="907" mass="98701">MDPALVKHKIQSFNKIAWHSFPLGDVFMRLNSKREGLSSEEAAHRLKRFGLNELVPLRAKPIWKILLRQFINPLILILVAAGGLTVFIKSYLDAAVISAAVILNGLIGFFQESSAEKSLNSIKKLDVKTAVARRNGQWRTIPAPEIVPGDIVSLKAGDKIPADARLIQSFDFKTNESVLTGESTEVFKAVGTVSVETTIFEQSNIVFGGTTVADGSGEAVVLGTGENSEIGQVSRWLKDFPETPTPFERKIKKLGRLIGLAIILASAAILVWGVALGHKLQEMFLVTVAIAVAAIPESLPVAITVILVIGMKRVLKEKGLVRNLAAAENLGGASIILTDKTGTLTRGEMRVAKILTPERRGGLLEMDASAAYVSNHMLVLSYSMLVSEAIIENPADEIHDWIVKGRAVDKALLMAAMEAGLDFEKLNQKFKKIGQVTFNSFRKFAVSFREDENHECWAIVAGAPEMLWGHIKKIQILNRYENALPFEMAVIKESVDSLAKSGLRVMAVAAKKIEPGALLKNMSEAQVKEIISELNLAGLVGLKDPVREDVKDFIGLARRAGIRTVMVTGDHIFTARAVAKEVGLVSKNRSGAEAVEGKDIESLDAKELAHRVRNIDIFARVTPAQKLKIAEAWQSQGELVAVIGDGVNDAPALRQADVGVGLSGGVDLSKEASDLILLDDNFSVLVKAIREGRVILDNIKKTIAYLLSTSFTEIILVGLSLFFGLPIAITAVQILWVNLVQESLPAIALAMDPAEKDVMEAPPPDPRKPILDGFTGFLVAAIGLVSAIAMFLMFIFFKSSFNSVSYAQSVVFVGLGVSAILFTFSIRSLRRPIWEIPFLENKQLIASALSGLALLAVAVYWPPLQKILKSQPIGFLEWVIVFGVGILNILLVEGAKWMFIRRRGLLK</sequence>
<evidence type="ECO:0000256" key="3">
    <source>
        <dbReference type="ARBA" id="ARBA00022692"/>
    </source>
</evidence>
<feature type="domain" description="Cation-transporting P-type ATPase N-terminal" evidence="10">
    <location>
        <begin position="17"/>
        <end position="90"/>
    </location>
</feature>
<dbReference type="Proteomes" id="UP000709672">
    <property type="component" value="Unassembled WGS sequence"/>
</dbReference>
<dbReference type="SUPFAM" id="SSF56784">
    <property type="entry name" value="HAD-like"/>
    <property type="match status" value="1"/>
</dbReference>
<comment type="subcellular location">
    <subcellularLocation>
        <location evidence="1">Membrane</location>
        <topology evidence="1">Multi-pass membrane protein</topology>
    </subcellularLocation>
</comment>
<evidence type="ECO:0000256" key="5">
    <source>
        <dbReference type="ARBA" id="ARBA00022840"/>
    </source>
</evidence>
<dbReference type="InterPro" id="IPR018303">
    <property type="entry name" value="ATPase_P-typ_P_site"/>
</dbReference>
<dbReference type="PROSITE" id="PS01229">
    <property type="entry name" value="COF_2"/>
    <property type="match status" value="1"/>
</dbReference>
<dbReference type="InterPro" id="IPR036412">
    <property type="entry name" value="HAD-like_sf"/>
</dbReference>
<feature type="transmembrane region" description="Helical" evidence="9">
    <location>
        <begin position="283"/>
        <end position="309"/>
    </location>
</feature>
<evidence type="ECO:0000259" key="10">
    <source>
        <dbReference type="SMART" id="SM00831"/>
    </source>
</evidence>
<dbReference type="GO" id="GO:0016887">
    <property type="term" value="F:ATP hydrolysis activity"/>
    <property type="evidence" value="ECO:0007669"/>
    <property type="project" value="InterPro"/>
</dbReference>
<dbReference type="GO" id="GO:1902600">
    <property type="term" value="P:proton transmembrane transport"/>
    <property type="evidence" value="ECO:0007669"/>
    <property type="project" value="TreeGrafter"/>
</dbReference>
<dbReference type="SFLD" id="SFLDS00003">
    <property type="entry name" value="Haloacid_Dehalogenase"/>
    <property type="match status" value="1"/>
</dbReference>
<dbReference type="SFLD" id="SFLDG00002">
    <property type="entry name" value="C1.7:_P-type_atpase_like"/>
    <property type="match status" value="1"/>
</dbReference>
<dbReference type="SUPFAM" id="SSF81653">
    <property type="entry name" value="Calcium ATPase, transduction domain A"/>
    <property type="match status" value="1"/>
</dbReference>
<proteinExistence type="inferred from homology"/>
<dbReference type="GO" id="GO:0005391">
    <property type="term" value="F:P-type sodium:potassium-exchanging transporter activity"/>
    <property type="evidence" value="ECO:0007669"/>
    <property type="project" value="TreeGrafter"/>
</dbReference>
<protein>
    <submittedName>
        <fullName evidence="11">HAD-IC family P-type ATPase</fullName>
    </submittedName>
</protein>
<dbReference type="PANTHER" id="PTHR43294:SF20">
    <property type="entry name" value="P-TYPE ATPASE"/>
    <property type="match status" value="1"/>
</dbReference>
<dbReference type="GO" id="GO:0036376">
    <property type="term" value="P:sodium ion export across plasma membrane"/>
    <property type="evidence" value="ECO:0007669"/>
    <property type="project" value="TreeGrafter"/>
</dbReference>
<dbReference type="GO" id="GO:0030007">
    <property type="term" value="P:intracellular potassium ion homeostasis"/>
    <property type="evidence" value="ECO:0007669"/>
    <property type="project" value="TreeGrafter"/>
</dbReference>
<dbReference type="InterPro" id="IPR001757">
    <property type="entry name" value="P_typ_ATPase"/>
</dbReference>
<evidence type="ECO:0000256" key="1">
    <source>
        <dbReference type="ARBA" id="ARBA00004141"/>
    </source>
</evidence>
<dbReference type="GO" id="GO:0005886">
    <property type="term" value="C:plasma membrane"/>
    <property type="evidence" value="ECO:0007669"/>
    <property type="project" value="TreeGrafter"/>
</dbReference>
<evidence type="ECO:0000256" key="4">
    <source>
        <dbReference type="ARBA" id="ARBA00022741"/>
    </source>
</evidence>
<keyword evidence="3 9" id="KW-0812">Transmembrane</keyword>
<dbReference type="GO" id="GO:1990573">
    <property type="term" value="P:potassium ion import across plasma membrane"/>
    <property type="evidence" value="ECO:0007669"/>
    <property type="project" value="TreeGrafter"/>
</dbReference>
<name>A0A932DS19_9BACT</name>
<dbReference type="Pfam" id="PF00122">
    <property type="entry name" value="E1-E2_ATPase"/>
    <property type="match status" value="1"/>
</dbReference>
<dbReference type="PRINTS" id="PR00120">
    <property type="entry name" value="HATPASE"/>
</dbReference>
<keyword evidence="4" id="KW-0547">Nucleotide-binding</keyword>
<feature type="transmembrane region" description="Helical" evidence="9">
    <location>
        <begin position="873"/>
        <end position="892"/>
    </location>
</feature>
<keyword evidence="6" id="KW-1278">Translocase</keyword>
<dbReference type="GO" id="GO:0006883">
    <property type="term" value="P:intracellular sodium ion homeostasis"/>
    <property type="evidence" value="ECO:0007669"/>
    <property type="project" value="TreeGrafter"/>
</dbReference>
<dbReference type="SMART" id="SM00831">
    <property type="entry name" value="Cation_ATPase_N"/>
    <property type="match status" value="1"/>
</dbReference>
<evidence type="ECO:0000313" key="12">
    <source>
        <dbReference type="Proteomes" id="UP000709672"/>
    </source>
</evidence>
<dbReference type="Gene3D" id="3.40.50.1000">
    <property type="entry name" value="HAD superfamily/HAD-like"/>
    <property type="match status" value="1"/>
</dbReference>
<feature type="transmembrane region" description="Helical" evidence="9">
    <location>
        <begin position="257"/>
        <end position="277"/>
    </location>
</feature>
<organism evidence="11 12">
    <name type="scientific">Candidatus Sungiibacteriota bacterium</name>
    <dbReference type="NCBI Taxonomy" id="2750080"/>
    <lineage>
        <taxon>Bacteria</taxon>
        <taxon>Candidatus Sungiibacteriota</taxon>
    </lineage>
</organism>
<evidence type="ECO:0000313" key="11">
    <source>
        <dbReference type="EMBL" id="MBI2465706.1"/>
    </source>
</evidence>
<dbReference type="PRINTS" id="PR00119">
    <property type="entry name" value="CATATPASE"/>
</dbReference>
<keyword evidence="7 9" id="KW-1133">Transmembrane helix</keyword>
<dbReference type="PROSITE" id="PS00154">
    <property type="entry name" value="ATPASE_E1_E2"/>
    <property type="match status" value="1"/>
</dbReference>
<dbReference type="AlphaFoldDB" id="A0A932DS19"/>
<feature type="transmembrane region" description="Helical" evidence="9">
    <location>
        <begin position="803"/>
        <end position="824"/>
    </location>
</feature>
<feature type="transmembrane region" description="Helical" evidence="9">
    <location>
        <begin position="844"/>
        <end position="861"/>
    </location>
</feature>
<evidence type="ECO:0000256" key="2">
    <source>
        <dbReference type="ARBA" id="ARBA00005675"/>
    </source>
</evidence>
<comment type="similarity">
    <text evidence="2">Belongs to the cation transport ATPase (P-type) (TC 3.A.3) family. Type IIA subfamily.</text>
</comment>
<gene>
    <name evidence="11" type="ORF">HYV66_00540</name>
</gene>
<feature type="transmembrane region" description="Helical" evidence="9">
    <location>
        <begin position="703"/>
        <end position="729"/>
    </location>
</feature>
<keyword evidence="8 9" id="KW-0472">Membrane</keyword>
<dbReference type="Gene3D" id="2.70.150.10">
    <property type="entry name" value="Calcium-transporting ATPase, cytoplasmic transduction domain A"/>
    <property type="match status" value="1"/>
</dbReference>
<dbReference type="InterPro" id="IPR023299">
    <property type="entry name" value="ATPase_P-typ_cyto_dom_N"/>
</dbReference>
<dbReference type="SUPFAM" id="SSF81660">
    <property type="entry name" value="Metal cation-transporting ATPase, ATP-binding domain N"/>
    <property type="match status" value="1"/>
</dbReference>
<dbReference type="InterPro" id="IPR050510">
    <property type="entry name" value="Cation_transp_ATPase_P-type"/>
</dbReference>
<evidence type="ECO:0000256" key="7">
    <source>
        <dbReference type="ARBA" id="ARBA00022989"/>
    </source>
</evidence>
<evidence type="ECO:0000256" key="8">
    <source>
        <dbReference type="ARBA" id="ARBA00023136"/>
    </source>
</evidence>
<dbReference type="Pfam" id="PF00690">
    <property type="entry name" value="Cation_ATPase_N"/>
    <property type="match status" value="1"/>
</dbReference>
<dbReference type="Pfam" id="PF00689">
    <property type="entry name" value="Cation_ATPase_C"/>
    <property type="match status" value="1"/>
</dbReference>
<dbReference type="InterPro" id="IPR044492">
    <property type="entry name" value="P_typ_ATPase_HD_dom"/>
</dbReference>
<dbReference type="NCBIfam" id="TIGR01494">
    <property type="entry name" value="ATPase_P-type"/>
    <property type="match status" value="2"/>
</dbReference>
<dbReference type="EMBL" id="JACPHQ010000006">
    <property type="protein sequence ID" value="MBI2465706.1"/>
    <property type="molecule type" value="Genomic_DNA"/>
</dbReference>
<dbReference type="InterPro" id="IPR059000">
    <property type="entry name" value="ATPase_P-type_domA"/>
</dbReference>
<dbReference type="PANTHER" id="PTHR43294">
    <property type="entry name" value="SODIUM/POTASSIUM-TRANSPORTING ATPASE SUBUNIT ALPHA"/>
    <property type="match status" value="1"/>
</dbReference>
<comment type="caution">
    <text evidence="11">The sequence shown here is derived from an EMBL/GenBank/DDBJ whole genome shotgun (WGS) entry which is preliminary data.</text>
</comment>
<dbReference type="InterPro" id="IPR008250">
    <property type="entry name" value="ATPase_P-typ_transduc_dom_A_sf"/>
</dbReference>
<dbReference type="Gene3D" id="1.20.1110.10">
    <property type="entry name" value="Calcium-transporting ATPase, transmembrane domain"/>
    <property type="match status" value="1"/>
</dbReference>
<dbReference type="Gene3D" id="3.40.1110.10">
    <property type="entry name" value="Calcium-transporting ATPase, cytoplasmic domain N"/>
    <property type="match status" value="1"/>
</dbReference>
<dbReference type="InterPro" id="IPR006068">
    <property type="entry name" value="ATPase_P-typ_cation-transptr_C"/>
</dbReference>
<feature type="transmembrane region" description="Helical" evidence="9">
    <location>
        <begin position="70"/>
        <end position="88"/>
    </location>
</feature>
<feature type="transmembrane region" description="Helical" evidence="9">
    <location>
        <begin position="94"/>
        <end position="110"/>
    </location>
</feature>